<dbReference type="AlphaFoldDB" id="A0A1J7J4M2"/>
<accession>A0A1J7J4M2</accession>
<dbReference type="OrthoDB" id="44067at2759"/>
<dbReference type="PANTHER" id="PTHR12980:SF0">
    <property type="entry name" value="CYTOCHROME B-C1 COMPLEX SUBUNIT 9"/>
    <property type="match status" value="1"/>
</dbReference>
<dbReference type="InParanoid" id="A0A1J7J4M2"/>
<evidence type="ECO:0000256" key="3">
    <source>
        <dbReference type="ARBA" id="ARBA00022448"/>
    </source>
</evidence>
<evidence type="ECO:0000256" key="9">
    <source>
        <dbReference type="ARBA" id="ARBA00023128"/>
    </source>
</evidence>
<evidence type="ECO:0000313" key="13">
    <source>
        <dbReference type="EMBL" id="OIW35079.1"/>
    </source>
</evidence>
<dbReference type="EMBL" id="KV875093">
    <property type="protein sequence ID" value="OIW35079.1"/>
    <property type="molecule type" value="Genomic_DNA"/>
</dbReference>
<dbReference type="Pfam" id="PF05365">
    <property type="entry name" value="UCR_UQCRX_QCR9"/>
    <property type="match status" value="1"/>
</dbReference>
<keyword evidence="9" id="KW-0496">Mitochondrion</keyword>
<organism evidence="13 14">
    <name type="scientific">Coniochaeta ligniaria NRRL 30616</name>
    <dbReference type="NCBI Taxonomy" id="1408157"/>
    <lineage>
        <taxon>Eukaryota</taxon>
        <taxon>Fungi</taxon>
        <taxon>Dikarya</taxon>
        <taxon>Ascomycota</taxon>
        <taxon>Pezizomycotina</taxon>
        <taxon>Sordariomycetes</taxon>
        <taxon>Sordariomycetidae</taxon>
        <taxon>Coniochaetales</taxon>
        <taxon>Coniochaetaceae</taxon>
        <taxon>Coniochaeta</taxon>
    </lineage>
</organism>
<keyword evidence="6" id="KW-0999">Mitochondrion inner membrane</keyword>
<evidence type="ECO:0000256" key="5">
    <source>
        <dbReference type="ARBA" id="ARBA00022692"/>
    </source>
</evidence>
<keyword evidence="14" id="KW-1185">Reference proteome</keyword>
<reference evidence="13 14" key="1">
    <citation type="submission" date="2016-10" db="EMBL/GenBank/DDBJ databases">
        <title>Draft genome sequence of Coniochaeta ligniaria NRRL30616, a lignocellulolytic fungus for bioabatement of inhibitors in plant biomass hydrolysates.</title>
        <authorList>
            <consortium name="DOE Joint Genome Institute"/>
            <person name="Jimenez D.J."/>
            <person name="Hector R.E."/>
            <person name="Riley R."/>
            <person name="Sun H."/>
            <person name="Grigoriev I.V."/>
            <person name="Van Elsas J.D."/>
            <person name="Nichols N.N."/>
        </authorList>
    </citation>
    <scope>NUCLEOTIDE SEQUENCE [LARGE SCALE GENOMIC DNA]</scope>
    <source>
        <strain evidence="13 14">NRRL 30616</strain>
    </source>
</reference>
<evidence type="ECO:0000256" key="12">
    <source>
        <dbReference type="SAM" id="Phobius"/>
    </source>
</evidence>
<evidence type="ECO:0000256" key="8">
    <source>
        <dbReference type="ARBA" id="ARBA00022989"/>
    </source>
</evidence>
<dbReference type="InterPro" id="IPR036656">
    <property type="entry name" value="QCR9_sf"/>
</dbReference>
<gene>
    <name evidence="13" type="ORF">CONLIGDRAFT_40941</name>
</gene>
<evidence type="ECO:0000256" key="6">
    <source>
        <dbReference type="ARBA" id="ARBA00022792"/>
    </source>
</evidence>
<dbReference type="SUPFAM" id="SSF81514">
    <property type="entry name" value="Subunit X (non-heme 7 kDa protein) of cytochrome bc1 complex (Ubiquinol-cytochrome c reductase)"/>
    <property type="match status" value="1"/>
</dbReference>
<keyword evidence="5 12" id="KW-0812">Transmembrane</keyword>
<dbReference type="Proteomes" id="UP000182658">
    <property type="component" value="Unassembled WGS sequence"/>
</dbReference>
<evidence type="ECO:0000256" key="1">
    <source>
        <dbReference type="ARBA" id="ARBA00004434"/>
    </source>
</evidence>
<comment type="subcellular location">
    <subcellularLocation>
        <location evidence="1">Mitochondrion inner membrane</location>
        <topology evidence="1">Single-pass membrane protein</topology>
    </subcellularLocation>
</comment>
<dbReference type="InterPro" id="IPR008027">
    <property type="entry name" value="QCR9"/>
</dbReference>
<evidence type="ECO:0000256" key="7">
    <source>
        <dbReference type="ARBA" id="ARBA00022982"/>
    </source>
</evidence>
<dbReference type="PANTHER" id="PTHR12980">
    <property type="entry name" value="UBIQUINOL-CYTOCHROME C REDUCTASE COMPLEX, SUBUNIT X"/>
    <property type="match status" value="1"/>
</dbReference>
<evidence type="ECO:0000256" key="2">
    <source>
        <dbReference type="ARBA" id="ARBA00007856"/>
    </source>
</evidence>
<evidence type="ECO:0000313" key="14">
    <source>
        <dbReference type="Proteomes" id="UP000182658"/>
    </source>
</evidence>
<dbReference type="GO" id="GO:0006122">
    <property type="term" value="P:mitochondrial electron transport, ubiquinol to cytochrome c"/>
    <property type="evidence" value="ECO:0007669"/>
    <property type="project" value="InterPro"/>
</dbReference>
<proteinExistence type="inferred from homology"/>
<dbReference type="FunFam" id="1.20.5.260:FF:000001">
    <property type="entry name" value="Cytochrome b-c1 complex subunit 9"/>
    <property type="match status" value="1"/>
</dbReference>
<keyword evidence="10 12" id="KW-0472">Membrane</keyword>
<keyword evidence="4" id="KW-0679">Respiratory chain</keyword>
<dbReference type="STRING" id="1408157.A0A1J7J4M2"/>
<keyword evidence="7" id="KW-0249">Electron transport</keyword>
<dbReference type="GO" id="GO:0005743">
    <property type="term" value="C:mitochondrial inner membrane"/>
    <property type="evidence" value="ECO:0007669"/>
    <property type="project" value="UniProtKB-SubCell"/>
</dbReference>
<keyword evidence="3" id="KW-0813">Transport</keyword>
<comment type="similarity">
    <text evidence="2">Belongs to the UQCR10/QCR9 family.</text>
</comment>
<keyword evidence="8 12" id="KW-1133">Transmembrane helix</keyword>
<evidence type="ECO:0000256" key="11">
    <source>
        <dbReference type="ARBA" id="ARBA00044247"/>
    </source>
</evidence>
<protein>
    <recommendedName>
        <fullName evidence="11">Complex III subunit 9</fullName>
    </recommendedName>
</protein>
<sequence length="113" mass="12706">MANFGPVYNLFFRKNYTMLGVVFAGAFAWEMAFDTTMNNVWDKINKGVCEPHSMSIAKERRNMLTRVTAAMEGHPGPVRRERGGGISKFQKPWMGLRQHGSSGESLGFLKCTN</sequence>
<evidence type="ECO:0000256" key="10">
    <source>
        <dbReference type="ARBA" id="ARBA00023136"/>
    </source>
</evidence>
<feature type="transmembrane region" description="Helical" evidence="12">
    <location>
        <begin position="16"/>
        <end position="33"/>
    </location>
</feature>
<dbReference type="Gene3D" id="1.20.5.260">
    <property type="entry name" value="Cytochrome b-c1 complex subunit 9"/>
    <property type="match status" value="1"/>
</dbReference>
<dbReference type="GO" id="GO:0045275">
    <property type="term" value="C:respiratory chain complex III"/>
    <property type="evidence" value="ECO:0007669"/>
    <property type="project" value="InterPro"/>
</dbReference>
<evidence type="ECO:0000256" key="4">
    <source>
        <dbReference type="ARBA" id="ARBA00022660"/>
    </source>
</evidence>
<name>A0A1J7J4M2_9PEZI</name>